<gene>
    <name evidence="2" type="ORF">CYLTODRAFT_95220</name>
</gene>
<feature type="compositionally biased region" description="Basic and acidic residues" evidence="1">
    <location>
        <begin position="257"/>
        <end position="267"/>
    </location>
</feature>
<dbReference type="AlphaFoldDB" id="A0A0D7BUU9"/>
<reference evidence="2 3" key="1">
    <citation type="journal article" date="2015" name="Fungal Genet. Biol.">
        <title>Evolution of novel wood decay mechanisms in Agaricales revealed by the genome sequences of Fistulina hepatica and Cylindrobasidium torrendii.</title>
        <authorList>
            <person name="Floudas D."/>
            <person name="Held B.W."/>
            <person name="Riley R."/>
            <person name="Nagy L.G."/>
            <person name="Koehler G."/>
            <person name="Ransdell A.S."/>
            <person name="Younus H."/>
            <person name="Chow J."/>
            <person name="Chiniquy J."/>
            <person name="Lipzen A."/>
            <person name="Tritt A."/>
            <person name="Sun H."/>
            <person name="Haridas S."/>
            <person name="LaButti K."/>
            <person name="Ohm R.A."/>
            <person name="Kues U."/>
            <person name="Blanchette R.A."/>
            <person name="Grigoriev I.V."/>
            <person name="Minto R.E."/>
            <person name="Hibbett D.S."/>
        </authorList>
    </citation>
    <scope>NUCLEOTIDE SEQUENCE [LARGE SCALE GENOMIC DNA]</scope>
    <source>
        <strain evidence="2 3">FP15055 ss-10</strain>
    </source>
</reference>
<feature type="compositionally biased region" description="Polar residues" evidence="1">
    <location>
        <begin position="243"/>
        <end position="256"/>
    </location>
</feature>
<protein>
    <submittedName>
        <fullName evidence="2">Uncharacterized protein</fullName>
    </submittedName>
</protein>
<feature type="region of interest" description="Disordered" evidence="1">
    <location>
        <begin position="199"/>
        <end position="387"/>
    </location>
</feature>
<sequence length="480" mass="53534">MDTTLLSCYLPSGAVLDFWIALNNGGKSLEKTEHHLKIADRTIADNSAQRSISGILNPVKRTKLQKLQLCFRYCPADDEETTEDDKPMLVFVSSIQKSEQPPKRSHEALLYINPSQPSSHHKSSIDRSENATPGLNKPRGGHITEYTVRLYRTTEVIQTSCKDGQEVFKYGEMIDIEDNEEKEDHPFFTVHFIYDATEGKHPRARRAKGRIQKQLVTKREGLRSKPNTKKLPNTGLGRKGRLQPSTYINSSESQGTDESRKRARSPEDAMSNEEGVKSGHPAAEPHIDDVHRHKRARAVKPGPSTVQAPDITPVASGSVSPVRVPPANDNRSLSGAGYLTNEHNRNEIQPPASPRHREARNSLGALEPSTPSVPSGSNSAPISSRPSVAGYSRIRELLKEKQESLARQEAQTEYLGNLHQELEPLSNQLQEKEVRDATYIKLFSVINSQLGYPTNLEDKRRSTRKQAFSLGYIIDSGRSL</sequence>
<feature type="region of interest" description="Disordered" evidence="1">
    <location>
        <begin position="114"/>
        <end position="141"/>
    </location>
</feature>
<name>A0A0D7BUU9_9AGAR</name>
<evidence type="ECO:0000313" key="2">
    <source>
        <dbReference type="EMBL" id="KIY74177.1"/>
    </source>
</evidence>
<feature type="compositionally biased region" description="Polar residues" evidence="1">
    <location>
        <begin position="369"/>
        <end position="386"/>
    </location>
</feature>
<accession>A0A0D7BUU9</accession>
<evidence type="ECO:0000313" key="3">
    <source>
        <dbReference type="Proteomes" id="UP000054007"/>
    </source>
</evidence>
<evidence type="ECO:0000256" key="1">
    <source>
        <dbReference type="SAM" id="MobiDB-lite"/>
    </source>
</evidence>
<keyword evidence="3" id="KW-1185">Reference proteome</keyword>
<proteinExistence type="predicted"/>
<organism evidence="2 3">
    <name type="scientific">Cylindrobasidium torrendii FP15055 ss-10</name>
    <dbReference type="NCBI Taxonomy" id="1314674"/>
    <lineage>
        <taxon>Eukaryota</taxon>
        <taxon>Fungi</taxon>
        <taxon>Dikarya</taxon>
        <taxon>Basidiomycota</taxon>
        <taxon>Agaricomycotina</taxon>
        <taxon>Agaricomycetes</taxon>
        <taxon>Agaricomycetidae</taxon>
        <taxon>Agaricales</taxon>
        <taxon>Marasmiineae</taxon>
        <taxon>Physalacriaceae</taxon>
        <taxon>Cylindrobasidium</taxon>
    </lineage>
</organism>
<dbReference type="Proteomes" id="UP000054007">
    <property type="component" value="Unassembled WGS sequence"/>
</dbReference>
<feature type="compositionally biased region" description="Basic residues" evidence="1">
    <location>
        <begin position="202"/>
        <end position="211"/>
    </location>
</feature>
<dbReference type="EMBL" id="KN880432">
    <property type="protein sequence ID" value="KIY74177.1"/>
    <property type="molecule type" value="Genomic_DNA"/>
</dbReference>